<dbReference type="Gene3D" id="3.40.630.30">
    <property type="match status" value="1"/>
</dbReference>
<name>A0A8J3MTN7_9CHLR</name>
<feature type="domain" description="N-acetyltransferase" evidence="1">
    <location>
        <begin position="24"/>
        <end position="181"/>
    </location>
</feature>
<comment type="caution">
    <text evidence="2">The sequence shown here is derived from an EMBL/GenBank/DDBJ whole genome shotgun (WGS) entry which is preliminary data.</text>
</comment>
<dbReference type="InterPro" id="IPR051531">
    <property type="entry name" value="N-acetyltransferase"/>
</dbReference>
<organism evidence="2 3">
    <name type="scientific">Ktedonospora formicarum</name>
    <dbReference type="NCBI Taxonomy" id="2778364"/>
    <lineage>
        <taxon>Bacteria</taxon>
        <taxon>Bacillati</taxon>
        <taxon>Chloroflexota</taxon>
        <taxon>Ktedonobacteria</taxon>
        <taxon>Ktedonobacterales</taxon>
        <taxon>Ktedonobacteraceae</taxon>
        <taxon>Ktedonospora</taxon>
    </lineage>
</organism>
<dbReference type="PROSITE" id="PS51186">
    <property type="entry name" value="GNAT"/>
    <property type="match status" value="1"/>
</dbReference>
<dbReference type="Proteomes" id="UP000612362">
    <property type="component" value="Unassembled WGS sequence"/>
</dbReference>
<dbReference type="SUPFAM" id="SSF55729">
    <property type="entry name" value="Acyl-CoA N-acyltransferases (Nat)"/>
    <property type="match status" value="1"/>
</dbReference>
<dbReference type="GO" id="GO:0016747">
    <property type="term" value="F:acyltransferase activity, transferring groups other than amino-acyl groups"/>
    <property type="evidence" value="ECO:0007669"/>
    <property type="project" value="InterPro"/>
</dbReference>
<reference evidence="2" key="1">
    <citation type="submission" date="2020-10" db="EMBL/GenBank/DDBJ databases">
        <title>Taxonomic study of unclassified bacteria belonging to the class Ktedonobacteria.</title>
        <authorList>
            <person name="Yabe S."/>
            <person name="Wang C.M."/>
            <person name="Zheng Y."/>
            <person name="Sakai Y."/>
            <person name="Cavaletti L."/>
            <person name="Monciardini P."/>
            <person name="Donadio S."/>
        </authorList>
    </citation>
    <scope>NUCLEOTIDE SEQUENCE</scope>
    <source>
        <strain evidence="2">SOSP1-1</strain>
    </source>
</reference>
<dbReference type="PANTHER" id="PTHR43792:SF1">
    <property type="entry name" value="N-ACETYLTRANSFERASE DOMAIN-CONTAINING PROTEIN"/>
    <property type="match status" value="1"/>
</dbReference>
<proteinExistence type="predicted"/>
<dbReference type="RefSeq" id="WP_220195220.1">
    <property type="nucleotide sequence ID" value="NZ_BNJF01000002.1"/>
</dbReference>
<dbReference type="AlphaFoldDB" id="A0A8J3MTN7"/>
<dbReference type="Pfam" id="PF13302">
    <property type="entry name" value="Acetyltransf_3"/>
    <property type="match status" value="1"/>
</dbReference>
<evidence type="ECO:0000313" key="2">
    <source>
        <dbReference type="EMBL" id="GHO45793.1"/>
    </source>
</evidence>
<evidence type="ECO:0000259" key="1">
    <source>
        <dbReference type="PROSITE" id="PS51186"/>
    </source>
</evidence>
<dbReference type="InterPro" id="IPR016181">
    <property type="entry name" value="Acyl_CoA_acyltransferase"/>
</dbReference>
<accession>A0A8J3MTN7</accession>
<dbReference type="EMBL" id="BNJF01000002">
    <property type="protein sequence ID" value="GHO45793.1"/>
    <property type="molecule type" value="Genomic_DNA"/>
</dbReference>
<keyword evidence="3" id="KW-1185">Reference proteome</keyword>
<evidence type="ECO:0000313" key="3">
    <source>
        <dbReference type="Proteomes" id="UP000612362"/>
    </source>
</evidence>
<sequence length="185" mass="21516">MDLVQSEAVLETSRLWLEPLYPSHALALYEPLQSPAIYEFLPENPPTSSEALTTRYQRLSSRRSPDGQEIWLNWAMRQRRETVYVGLLQASVYPDETAYLAYMLFPPFWRQGYAREGCQRVLDLLFKDYQVHLIVAEIDTRNAASITLIESLGFQRVATKLNADVFKGSTSHEYRYELLFFHESV</sequence>
<protein>
    <submittedName>
        <fullName evidence="2">Acetyltransferase</fullName>
    </submittedName>
</protein>
<dbReference type="InterPro" id="IPR000182">
    <property type="entry name" value="GNAT_dom"/>
</dbReference>
<gene>
    <name evidence="2" type="ORF">KSX_39560</name>
</gene>
<dbReference type="PANTHER" id="PTHR43792">
    <property type="entry name" value="GNAT FAMILY, PUTATIVE (AFU_ORTHOLOGUE AFUA_3G00765)-RELATED-RELATED"/>
    <property type="match status" value="1"/>
</dbReference>